<evidence type="ECO:0000259" key="5">
    <source>
        <dbReference type="PROSITE" id="PS51898"/>
    </source>
</evidence>
<evidence type="ECO:0000313" key="8">
    <source>
        <dbReference type="Proteomes" id="UP001550603"/>
    </source>
</evidence>
<dbReference type="PROSITE" id="PS51900">
    <property type="entry name" value="CB"/>
    <property type="match status" value="1"/>
</dbReference>
<evidence type="ECO:0000259" key="6">
    <source>
        <dbReference type="PROSITE" id="PS51900"/>
    </source>
</evidence>
<accession>A0ABV2Y7B4</accession>
<comment type="caution">
    <text evidence="7">The sequence shown here is derived from an EMBL/GenBank/DDBJ whole genome shotgun (WGS) entry which is preliminary data.</text>
</comment>
<dbReference type="InterPro" id="IPR050090">
    <property type="entry name" value="Tyrosine_recombinase_XerCD"/>
</dbReference>
<dbReference type="InterPro" id="IPR013762">
    <property type="entry name" value="Integrase-like_cat_sf"/>
</dbReference>
<dbReference type="EMBL" id="JBEYBN010000096">
    <property type="protein sequence ID" value="MEU2272160.1"/>
    <property type="molecule type" value="Genomic_DNA"/>
</dbReference>
<proteinExistence type="inferred from homology"/>
<dbReference type="InterPro" id="IPR010998">
    <property type="entry name" value="Integrase_recombinase_N"/>
</dbReference>
<keyword evidence="3" id="KW-0233">DNA recombination</keyword>
<gene>
    <name evidence="7" type="ORF">ABZ568_38140</name>
</gene>
<sequence>MVFERWATTRGVENSSVKQYRTLLTRTIEPFFGADGVRDITTAQIEGWVEWMIHHRGYKPSTLRFRFGILMSVFDWALEHGLADTNPCRPVKLPASRSRTHRDQRGEVHVPSTETVLSIIAVAPERYRCMLCVMAGCGLRLGETMGLGRDRISFADRLITVDRQVACDGDTGSGRYGRMRLRHVKWREDGEQGRRVPLPDVVAIALRRHLRDHGTWGDEELLFPNATGTGLLYPYYWYGRIWRPALAAADVDYFKPHSLRHFYAASLLSQGVPVSEVSAWLGHTSVSFTERYYAGLMPDAPDRARLAIDGALRADRLEAPGRRGGRGVRMTG</sequence>
<evidence type="ECO:0000256" key="2">
    <source>
        <dbReference type="ARBA" id="ARBA00023125"/>
    </source>
</evidence>
<evidence type="ECO:0000256" key="3">
    <source>
        <dbReference type="ARBA" id="ARBA00023172"/>
    </source>
</evidence>
<dbReference type="Gene3D" id="1.10.443.10">
    <property type="entry name" value="Intergrase catalytic core"/>
    <property type="match status" value="1"/>
</dbReference>
<feature type="domain" description="Tyr recombinase" evidence="5">
    <location>
        <begin position="106"/>
        <end position="309"/>
    </location>
</feature>
<evidence type="ECO:0000256" key="1">
    <source>
        <dbReference type="ARBA" id="ARBA00008857"/>
    </source>
</evidence>
<dbReference type="Pfam" id="PF22022">
    <property type="entry name" value="Phage_int_M"/>
    <property type="match status" value="1"/>
</dbReference>
<dbReference type="CDD" id="cd01189">
    <property type="entry name" value="INT_ICEBs1_C_like"/>
    <property type="match status" value="1"/>
</dbReference>
<dbReference type="InterPro" id="IPR011010">
    <property type="entry name" value="DNA_brk_join_enz"/>
</dbReference>
<comment type="similarity">
    <text evidence="1">Belongs to the 'phage' integrase family.</text>
</comment>
<name>A0ABV2Y7B4_9ACTN</name>
<protein>
    <submittedName>
        <fullName evidence="7">Site-specific integrase</fullName>
    </submittedName>
</protein>
<dbReference type="Proteomes" id="UP001550603">
    <property type="component" value="Unassembled WGS sequence"/>
</dbReference>
<dbReference type="InterPro" id="IPR002104">
    <property type="entry name" value="Integrase_catalytic"/>
</dbReference>
<feature type="domain" description="Core-binding (CB)" evidence="6">
    <location>
        <begin position="1"/>
        <end position="78"/>
    </location>
</feature>
<dbReference type="PROSITE" id="PS51898">
    <property type="entry name" value="TYR_RECOMBINASE"/>
    <property type="match status" value="1"/>
</dbReference>
<evidence type="ECO:0000313" key="7">
    <source>
        <dbReference type="EMBL" id="MEU2272160.1"/>
    </source>
</evidence>
<keyword evidence="8" id="KW-1185">Reference proteome</keyword>
<reference evidence="7 8" key="1">
    <citation type="submission" date="2024-06" db="EMBL/GenBank/DDBJ databases">
        <title>The Natural Products Discovery Center: Release of the First 8490 Sequenced Strains for Exploring Actinobacteria Biosynthetic Diversity.</title>
        <authorList>
            <person name="Kalkreuter E."/>
            <person name="Kautsar S.A."/>
            <person name="Yang D."/>
            <person name="Bader C.D."/>
            <person name="Teijaro C.N."/>
            <person name="Fluegel L."/>
            <person name="Davis C.M."/>
            <person name="Simpson J.R."/>
            <person name="Lauterbach L."/>
            <person name="Steele A.D."/>
            <person name="Gui C."/>
            <person name="Meng S."/>
            <person name="Li G."/>
            <person name="Viehrig K."/>
            <person name="Ye F."/>
            <person name="Su P."/>
            <person name="Kiefer A.F."/>
            <person name="Nichols A."/>
            <person name="Cepeda A.J."/>
            <person name="Yan W."/>
            <person name="Fan B."/>
            <person name="Jiang Y."/>
            <person name="Adhikari A."/>
            <person name="Zheng C.-J."/>
            <person name="Schuster L."/>
            <person name="Cowan T.M."/>
            <person name="Smanski M.J."/>
            <person name="Chevrette M.G."/>
            <person name="De Carvalho L.P.S."/>
            <person name="Shen B."/>
        </authorList>
    </citation>
    <scope>NUCLEOTIDE SEQUENCE [LARGE SCALE GENOMIC DNA]</scope>
    <source>
        <strain evidence="7 8">NPDC019583</strain>
    </source>
</reference>
<dbReference type="RefSeq" id="WP_359794341.1">
    <property type="nucleotide sequence ID" value="NZ_JBEYBN010000096.1"/>
</dbReference>
<dbReference type="SUPFAM" id="SSF56349">
    <property type="entry name" value="DNA breaking-rejoining enzymes"/>
    <property type="match status" value="1"/>
</dbReference>
<dbReference type="Gene3D" id="1.10.150.130">
    <property type="match status" value="1"/>
</dbReference>
<dbReference type="PANTHER" id="PTHR30349:SF64">
    <property type="entry name" value="PROPHAGE INTEGRASE INTD-RELATED"/>
    <property type="match status" value="1"/>
</dbReference>
<dbReference type="InterPro" id="IPR044068">
    <property type="entry name" value="CB"/>
</dbReference>
<evidence type="ECO:0000256" key="4">
    <source>
        <dbReference type="PROSITE-ProRule" id="PRU01248"/>
    </source>
</evidence>
<dbReference type="InterPro" id="IPR053876">
    <property type="entry name" value="Phage_int_M"/>
</dbReference>
<dbReference type="PANTHER" id="PTHR30349">
    <property type="entry name" value="PHAGE INTEGRASE-RELATED"/>
    <property type="match status" value="1"/>
</dbReference>
<dbReference type="Pfam" id="PF00589">
    <property type="entry name" value="Phage_integrase"/>
    <property type="match status" value="1"/>
</dbReference>
<organism evidence="7 8">
    <name type="scientific">Streptomyces olindensis</name>
    <dbReference type="NCBI Taxonomy" id="358823"/>
    <lineage>
        <taxon>Bacteria</taxon>
        <taxon>Bacillati</taxon>
        <taxon>Actinomycetota</taxon>
        <taxon>Actinomycetes</taxon>
        <taxon>Kitasatosporales</taxon>
        <taxon>Streptomycetaceae</taxon>
        <taxon>Streptomyces</taxon>
    </lineage>
</organism>
<keyword evidence="2 4" id="KW-0238">DNA-binding</keyword>